<evidence type="ECO:0000313" key="2">
    <source>
        <dbReference type="EMBL" id="RNA35685.1"/>
    </source>
</evidence>
<keyword evidence="1" id="KW-0472">Membrane</keyword>
<feature type="transmembrane region" description="Helical" evidence="1">
    <location>
        <begin position="33"/>
        <end position="54"/>
    </location>
</feature>
<evidence type="ECO:0000256" key="1">
    <source>
        <dbReference type="SAM" id="Phobius"/>
    </source>
</evidence>
<dbReference type="Proteomes" id="UP000276133">
    <property type="component" value="Unassembled WGS sequence"/>
</dbReference>
<comment type="caution">
    <text evidence="2">The sequence shown here is derived from an EMBL/GenBank/DDBJ whole genome shotgun (WGS) entry which is preliminary data.</text>
</comment>
<keyword evidence="1" id="KW-0812">Transmembrane</keyword>
<reference evidence="2 3" key="1">
    <citation type="journal article" date="2018" name="Sci. Rep.">
        <title>Genomic signatures of local adaptation to the degree of environmental predictability in rotifers.</title>
        <authorList>
            <person name="Franch-Gras L."/>
            <person name="Hahn C."/>
            <person name="Garcia-Roger E.M."/>
            <person name="Carmona M.J."/>
            <person name="Serra M."/>
            <person name="Gomez A."/>
        </authorList>
    </citation>
    <scope>NUCLEOTIDE SEQUENCE [LARGE SCALE GENOMIC DNA]</scope>
    <source>
        <strain evidence="2">HYR1</strain>
    </source>
</reference>
<proteinExistence type="predicted"/>
<dbReference type="AlphaFoldDB" id="A0A3M7SIZ4"/>
<evidence type="ECO:0000313" key="3">
    <source>
        <dbReference type="Proteomes" id="UP000276133"/>
    </source>
</evidence>
<protein>
    <submittedName>
        <fullName evidence="2">Uncharacterized protein</fullName>
    </submittedName>
</protein>
<name>A0A3M7SIZ4_BRAPC</name>
<gene>
    <name evidence="2" type="ORF">BpHYR1_054678</name>
</gene>
<keyword evidence="1" id="KW-1133">Transmembrane helix</keyword>
<dbReference type="EMBL" id="REGN01001297">
    <property type="protein sequence ID" value="RNA35685.1"/>
    <property type="molecule type" value="Genomic_DNA"/>
</dbReference>
<accession>A0A3M7SIZ4</accession>
<sequence>MVLGDHGRRVLYPMSLSQHFAAFPWRKFYHNSMYFRAFCATGLALASGWAYIIAKGADVSFTPYSAVHHSIGHKFAHDMEHQRYPVDHSQKH</sequence>
<organism evidence="2 3">
    <name type="scientific">Brachionus plicatilis</name>
    <name type="common">Marine rotifer</name>
    <name type="synonym">Brachionus muelleri</name>
    <dbReference type="NCBI Taxonomy" id="10195"/>
    <lineage>
        <taxon>Eukaryota</taxon>
        <taxon>Metazoa</taxon>
        <taxon>Spiralia</taxon>
        <taxon>Gnathifera</taxon>
        <taxon>Rotifera</taxon>
        <taxon>Eurotatoria</taxon>
        <taxon>Monogononta</taxon>
        <taxon>Pseudotrocha</taxon>
        <taxon>Ploima</taxon>
        <taxon>Brachionidae</taxon>
        <taxon>Brachionus</taxon>
    </lineage>
</organism>
<keyword evidence="3" id="KW-1185">Reference proteome</keyword>